<dbReference type="AlphaFoldDB" id="A0A395M7R0"/>
<evidence type="ECO:0000256" key="2">
    <source>
        <dbReference type="SAM" id="MobiDB-lite"/>
    </source>
</evidence>
<evidence type="ECO:0000313" key="4">
    <source>
        <dbReference type="Proteomes" id="UP000265631"/>
    </source>
</evidence>
<accession>A0A395M7R0</accession>
<evidence type="ECO:0000313" key="3">
    <source>
        <dbReference type="EMBL" id="RFN43898.1"/>
    </source>
</evidence>
<gene>
    <name evidence="3" type="ORF">FIE12Z_11869</name>
</gene>
<keyword evidence="1" id="KW-0175">Coiled coil</keyword>
<feature type="region of interest" description="Disordered" evidence="2">
    <location>
        <begin position="71"/>
        <end position="116"/>
    </location>
</feature>
<dbReference type="STRING" id="2594813.A0A395M7R0"/>
<sequence length="362" mass="39971">MFPPVEDSVFQNNPDFANLYQKLTNVVLNPDGSTHNDPRAKERAFVREVRGQELGRRRLISAKQHLLTCAISTATPSSTPPATRASSRLRAPQGQQAADSRSQQQQQQQQQQQPSLPEPLLDLLIVLPPLLDANNPPLPQDTLQLLFAHPPLSDLETLLPTLAPIIASNLRTWALGLARIAHPSTNPSFLHRHISTLPSTLSSWRSDLSAAETELSSHRLRSLAALASLLQTATNALSLLVRALEVKHGVIARSLELRAAEVSLHARRHDADAAIAAASVRRAVYTPEAITALKNYGAHLRDAKMRGEERIRGLTAELGEYGVGVDGEEGKEKKMKEMSRVYREMTRQMDDVKRDLDRLNQG</sequence>
<keyword evidence="4" id="KW-1185">Reference proteome</keyword>
<organism evidence="3 4">
    <name type="scientific">Fusarium flagelliforme</name>
    <dbReference type="NCBI Taxonomy" id="2675880"/>
    <lineage>
        <taxon>Eukaryota</taxon>
        <taxon>Fungi</taxon>
        <taxon>Dikarya</taxon>
        <taxon>Ascomycota</taxon>
        <taxon>Pezizomycotina</taxon>
        <taxon>Sordariomycetes</taxon>
        <taxon>Hypocreomycetidae</taxon>
        <taxon>Hypocreales</taxon>
        <taxon>Nectriaceae</taxon>
        <taxon>Fusarium</taxon>
        <taxon>Fusarium incarnatum-equiseti species complex</taxon>
    </lineage>
</organism>
<comment type="caution">
    <text evidence="3">The sequence shown here is derived from an EMBL/GenBank/DDBJ whole genome shotgun (WGS) entry which is preliminary data.</text>
</comment>
<dbReference type="Proteomes" id="UP000265631">
    <property type="component" value="Unassembled WGS sequence"/>
</dbReference>
<reference evidence="3 4" key="1">
    <citation type="journal article" date="2018" name="PLoS Pathog.">
        <title>Evolution of structural diversity of trichothecenes, a family of toxins produced by plant pathogenic and entomopathogenic fungi.</title>
        <authorList>
            <person name="Proctor R.H."/>
            <person name="McCormick S.P."/>
            <person name="Kim H.S."/>
            <person name="Cardoza R.E."/>
            <person name="Stanley A.M."/>
            <person name="Lindo L."/>
            <person name="Kelly A."/>
            <person name="Brown D.W."/>
            <person name="Lee T."/>
            <person name="Vaughan M.M."/>
            <person name="Alexander N.J."/>
            <person name="Busman M."/>
            <person name="Gutierrez S."/>
        </authorList>
    </citation>
    <scope>NUCLEOTIDE SEQUENCE [LARGE SCALE GENOMIC DNA]</scope>
    <source>
        <strain evidence="3 4">NRRL 13405</strain>
    </source>
</reference>
<proteinExistence type="predicted"/>
<name>A0A395M7R0_9HYPO</name>
<protein>
    <submittedName>
        <fullName evidence="3">Uncharacterized protein</fullName>
    </submittedName>
</protein>
<evidence type="ECO:0000256" key="1">
    <source>
        <dbReference type="SAM" id="Coils"/>
    </source>
</evidence>
<dbReference type="EMBL" id="PXXK01000491">
    <property type="protein sequence ID" value="RFN43898.1"/>
    <property type="molecule type" value="Genomic_DNA"/>
</dbReference>
<feature type="compositionally biased region" description="Low complexity" evidence="2">
    <location>
        <begin position="72"/>
        <end position="116"/>
    </location>
</feature>
<feature type="coiled-coil region" evidence="1">
    <location>
        <begin position="335"/>
        <end position="362"/>
    </location>
</feature>